<dbReference type="Proteomes" id="UP000199287">
    <property type="component" value="Unassembled WGS sequence"/>
</dbReference>
<protein>
    <submittedName>
        <fullName evidence="9">Rod shape-determining protein MreD</fullName>
    </submittedName>
</protein>
<dbReference type="EMBL" id="FOQA01000001">
    <property type="protein sequence ID" value="SFH46005.1"/>
    <property type="molecule type" value="Genomic_DNA"/>
</dbReference>
<evidence type="ECO:0000256" key="6">
    <source>
        <dbReference type="ARBA" id="ARBA00022989"/>
    </source>
</evidence>
<dbReference type="GO" id="GO:0005886">
    <property type="term" value="C:plasma membrane"/>
    <property type="evidence" value="ECO:0007669"/>
    <property type="project" value="UniProtKB-SubCell"/>
</dbReference>
<evidence type="ECO:0000256" key="5">
    <source>
        <dbReference type="ARBA" id="ARBA00022960"/>
    </source>
</evidence>
<keyword evidence="7 8" id="KW-0472">Membrane</keyword>
<name>A0A1I3A7V0_9FIRM</name>
<keyword evidence="6 8" id="KW-1133">Transmembrane helix</keyword>
<gene>
    <name evidence="9" type="ORF">SAMN05192551_10145</name>
</gene>
<reference evidence="10" key="1">
    <citation type="submission" date="2016-10" db="EMBL/GenBank/DDBJ databases">
        <authorList>
            <person name="Varghese N."/>
            <person name="Submissions S."/>
        </authorList>
    </citation>
    <scope>NUCLEOTIDE SEQUENCE [LARGE SCALE GENOMIC DNA]</scope>
    <source>
        <strain evidence="10">Z-7934</strain>
    </source>
</reference>
<dbReference type="PIRSF" id="PIRSF037497">
    <property type="entry name" value="MreD_Clostridium/Treponema_prd"/>
    <property type="match status" value="1"/>
</dbReference>
<feature type="transmembrane region" description="Helical" evidence="8">
    <location>
        <begin position="65"/>
        <end position="86"/>
    </location>
</feature>
<dbReference type="STRING" id="69895.SAMN05192551_10145"/>
<comment type="similarity">
    <text evidence="2">Belongs to the MreD family.</text>
</comment>
<evidence type="ECO:0000256" key="8">
    <source>
        <dbReference type="SAM" id="Phobius"/>
    </source>
</evidence>
<evidence type="ECO:0000256" key="7">
    <source>
        <dbReference type="ARBA" id="ARBA00023136"/>
    </source>
</evidence>
<keyword evidence="5" id="KW-0133">Cell shape</keyword>
<evidence type="ECO:0000256" key="3">
    <source>
        <dbReference type="ARBA" id="ARBA00022475"/>
    </source>
</evidence>
<feature type="transmembrane region" description="Helical" evidence="8">
    <location>
        <begin position="133"/>
        <end position="152"/>
    </location>
</feature>
<comment type="subcellular location">
    <subcellularLocation>
        <location evidence="1">Cell membrane</location>
        <topology evidence="1">Multi-pass membrane protein</topology>
    </subcellularLocation>
</comment>
<dbReference type="InterPro" id="IPR007227">
    <property type="entry name" value="Cell_shape_determining_MreD"/>
</dbReference>
<dbReference type="GO" id="GO:0008360">
    <property type="term" value="P:regulation of cell shape"/>
    <property type="evidence" value="ECO:0007669"/>
    <property type="project" value="UniProtKB-KW"/>
</dbReference>
<organism evidence="9 10">
    <name type="scientific">Tindallia magadiensis</name>
    <dbReference type="NCBI Taxonomy" id="69895"/>
    <lineage>
        <taxon>Bacteria</taxon>
        <taxon>Bacillati</taxon>
        <taxon>Bacillota</taxon>
        <taxon>Clostridia</taxon>
        <taxon>Peptostreptococcales</taxon>
        <taxon>Tindalliaceae</taxon>
        <taxon>Tindallia</taxon>
    </lineage>
</organism>
<feature type="transmembrane region" description="Helical" evidence="8">
    <location>
        <begin position="26"/>
        <end position="45"/>
    </location>
</feature>
<evidence type="ECO:0000313" key="10">
    <source>
        <dbReference type="Proteomes" id="UP000199287"/>
    </source>
</evidence>
<dbReference type="OrthoDB" id="9796616at2"/>
<keyword evidence="10" id="KW-1185">Reference proteome</keyword>
<dbReference type="InterPro" id="IPR017225">
    <property type="entry name" value="Cell_shape_determin_MreD_prd"/>
</dbReference>
<accession>A0A1I3A7V0</accession>
<evidence type="ECO:0000256" key="2">
    <source>
        <dbReference type="ARBA" id="ARBA00007776"/>
    </source>
</evidence>
<evidence type="ECO:0000256" key="1">
    <source>
        <dbReference type="ARBA" id="ARBA00004651"/>
    </source>
</evidence>
<sequence length="165" mass="18686">MRKIFFSLFFFASIVLESTFFSYIRILGVVPNITMILVICFALYYEEKNGAMIGFSAGIIKDIIIGRVVGISALTFMAIGFLVGYYNRKVFAENITTPFVLTVLCTLLHESVMLMVLFLGGHPIQLGMIVNRIYLHQTFLNALIAIPTYVLISQVLHSHFLRKSY</sequence>
<evidence type="ECO:0000313" key="9">
    <source>
        <dbReference type="EMBL" id="SFH46005.1"/>
    </source>
</evidence>
<dbReference type="RefSeq" id="WP_093368518.1">
    <property type="nucleotide sequence ID" value="NZ_FOQA01000001.1"/>
</dbReference>
<keyword evidence="3" id="KW-1003">Cell membrane</keyword>
<dbReference type="AlphaFoldDB" id="A0A1I3A7V0"/>
<dbReference type="Pfam" id="PF04093">
    <property type="entry name" value="MreD"/>
    <property type="match status" value="1"/>
</dbReference>
<keyword evidence="4 8" id="KW-0812">Transmembrane</keyword>
<feature type="transmembrane region" description="Helical" evidence="8">
    <location>
        <begin position="98"/>
        <end position="121"/>
    </location>
</feature>
<dbReference type="NCBIfam" id="TIGR03426">
    <property type="entry name" value="shape_MreD"/>
    <property type="match status" value="1"/>
</dbReference>
<evidence type="ECO:0000256" key="4">
    <source>
        <dbReference type="ARBA" id="ARBA00022692"/>
    </source>
</evidence>
<proteinExistence type="inferred from homology"/>